<name>A0A1L9TU61_9EURO</name>
<evidence type="ECO:0000313" key="2">
    <source>
        <dbReference type="EMBL" id="OJJ62977.1"/>
    </source>
</evidence>
<dbReference type="VEuPathDB" id="FungiDB:ASPSYDRAFT_86626"/>
<evidence type="ECO:0000313" key="3">
    <source>
        <dbReference type="Proteomes" id="UP000184356"/>
    </source>
</evidence>
<reference evidence="3" key="1">
    <citation type="journal article" date="2017" name="Genome Biol.">
        <title>Comparative genomics reveals high biological diversity and specific adaptations in the industrially and medically important fungal genus Aspergillus.</title>
        <authorList>
            <person name="de Vries R.P."/>
            <person name="Riley R."/>
            <person name="Wiebenga A."/>
            <person name="Aguilar-Osorio G."/>
            <person name="Amillis S."/>
            <person name="Uchima C.A."/>
            <person name="Anderluh G."/>
            <person name="Asadollahi M."/>
            <person name="Askin M."/>
            <person name="Barry K."/>
            <person name="Battaglia E."/>
            <person name="Bayram O."/>
            <person name="Benocci T."/>
            <person name="Braus-Stromeyer S.A."/>
            <person name="Caldana C."/>
            <person name="Canovas D."/>
            <person name="Cerqueira G.C."/>
            <person name="Chen F."/>
            <person name="Chen W."/>
            <person name="Choi C."/>
            <person name="Clum A."/>
            <person name="Dos Santos R.A."/>
            <person name="Damasio A.R."/>
            <person name="Diallinas G."/>
            <person name="Emri T."/>
            <person name="Fekete E."/>
            <person name="Flipphi M."/>
            <person name="Freyberg S."/>
            <person name="Gallo A."/>
            <person name="Gournas C."/>
            <person name="Habgood R."/>
            <person name="Hainaut M."/>
            <person name="Harispe M.L."/>
            <person name="Henrissat B."/>
            <person name="Hilden K.S."/>
            <person name="Hope R."/>
            <person name="Hossain A."/>
            <person name="Karabika E."/>
            <person name="Karaffa L."/>
            <person name="Karanyi Z."/>
            <person name="Krasevec N."/>
            <person name="Kuo A."/>
            <person name="Kusch H."/>
            <person name="LaButti K."/>
            <person name="Lagendijk E.L."/>
            <person name="Lapidus A."/>
            <person name="Levasseur A."/>
            <person name="Lindquist E."/>
            <person name="Lipzen A."/>
            <person name="Logrieco A.F."/>
            <person name="MacCabe A."/>
            <person name="Maekelae M.R."/>
            <person name="Malavazi I."/>
            <person name="Melin P."/>
            <person name="Meyer V."/>
            <person name="Mielnichuk N."/>
            <person name="Miskei M."/>
            <person name="Molnar A.P."/>
            <person name="Mule G."/>
            <person name="Ngan C.Y."/>
            <person name="Orejas M."/>
            <person name="Orosz E."/>
            <person name="Ouedraogo J.P."/>
            <person name="Overkamp K.M."/>
            <person name="Park H.-S."/>
            <person name="Perrone G."/>
            <person name="Piumi F."/>
            <person name="Punt P.J."/>
            <person name="Ram A.F."/>
            <person name="Ramon A."/>
            <person name="Rauscher S."/>
            <person name="Record E."/>
            <person name="Riano-Pachon D.M."/>
            <person name="Robert V."/>
            <person name="Roehrig J."/>
            <person name="Ruller R."/>
            <person name="Salamov A."/>
            <person name="Salih N.S."/>
            <person name="Samson R.A."/>
            <person name="Sandor E."/>
            <person name="Sanguinetti M."/>
            <person name="Schuetze T."/>
            <person name="Sepcic K."/>
            <person name="Shelest E."/>
            <person name="Sherlock G."/>
            <person name="Sophianopoulou V."/>
            <person name="Squina F.M."/>
            <person name="Sun H."/>
            <person name="Susca A."/>
            <person name="Todd R.B."/>
            <person name="Tsang A."/>
            <person name="Unkles S.E."/>
            <person name="van de Wiele N."/>
            <person name="van Rossen-Uffink D."/>
            <person name="Oliveira J.V."/>
            <person name="Vesth T.C."/>
            <person name="Visser J."/>
            <person name="Yu J.-H."/>
            <person name="Zhou M."/>
            <person name="Andersen M.R."/>
            <person name="Archer D.B."/>
            <person name="Baker S.E."/>
            <person name="Benoit I."/>
            <person name="Brakhage A.A."/>
            <person name="Braus G.H."/>
            <person name="Fischer R."/>
            <person name="Frisvad J.C."/>
            <person name="Goldman G.H."/>
            <person name="Houbraken J."/>
            <person name="Oakley B."/>
            <person name="Pocsi I."/>
            <person name="Scazzocchio C."/>
            <person name="Seiboth B."/>
            <person name="vanKuyk P.A."/>
            <person name="Wortman J."/>
            <person name="Dyer P.S."/>
            <person name="Grigoriev I.V."/>
        </authorList>
    </citation>
    <scope>NUCLEOTIDE SEQUENCE [LARGE SCALE GENOMIC DNA]</scope>
    <source>
        <strain evidence="3">CBS 593.65</strain>
    </source>
</reference>
<dbReference type="GeneID" id="63767770"/>
<keyword evidence="3" id="KW-1185">Reference proteome</keyword>
<evidence type="ECO:0008006" key="4">
    <source>
        <dbReference type="Google" id="ProtNLM"/>
    </source>
</evidence>
<proteinExistence type="predicted"/>
<dbReference type="PANTHER" id="PTHR35605:SF1">
    <property type="entry name" value="ECP2 EFFECTOR PROTEIN DOMAIN-CONTAINING PROTEIN-RELATED"/>
    <property type="match status" value="1"/>
</dbReference>
<organism evidence="2 3">
    <name type="scientific">Aspergillus sydowii CBS 593.65</name>
    <dbReference type="NCBI Taxonomy" id="1036612"/>
    <lineage>
        <taxon>Eukaryota</taxon>
        <taxon>Fungi</taxon>
        <taxon>Dikarya</taxon>
        <taxon>Ascomycota</taxon>
        <taxon>Pezizomycotina</taxon>
        <taxon>Eurotiomycetes</taxon>
        <taxon>Eurotiomycetidae</taxon>
        <taxon>Eurotiales</taxon>
        <taxon>Aspergillaceae</taxon>
        <taxon>Aspergillus</taxon>
        <taxon>Aspergillus subgen. Nidulantes</taxon>
    </lineage>
</organism>
<dbReference type="EMBL" id="KV878583">
    <property type="protein sequence ID" value="OJJ62977.1"/>
    <property type="molecule type" value="Genomic_DNA"/>
</dbReference>
<gene>
    <name evidence="2" type="ORF">ASPSYDRAFT_86626</name>
</gene>
<dbReference type="Proteomes" id="UP000184356">
    <property type="component" value="Unassembled WGS sequence"/>
</dbReference>
<protein>
    <recommendedName>
        <fullName evidence="4">SCP domain-containing protein</fullName>
    </recommendedName>
</protein>
<dbReference type="PANTHER" id="PTHR35605">
    <property type="entry name" value="ECP2 EFFECTOR PROTEIN DOMAIN-CONTAINING PROTEIN-RELATED"/>
    <property type="match status" value="1"/>
</dbReference>
<dbReference type="STRING" id="1036612.A0A1L9TU61"/>
<feature type="chain" id="PRO_5012069669" description="SCP domain-containing protein" evidence="1">
    <location>
        <begin position="20"/>
        <end position="197"/>
    </location>
</feature>
<accession>A0A1L9TU61</accession>
<dbReference type="RefSeq" id="XP_040706783.1">
    <property type="nucleotide sequence ID" value="XM_040851697.1"/>
</dbReference>
<sequence length="197" mass="21699">MQFLTSILLLASLALTVSAAPAVDTPDIEAPDAIGPSSSPSGTRDIAFNDADAEIYARLRAATHNTTVEQGAKANPTFKGLTSIDNYFLECSKYWPARRYRINDGITYLDGLEHTPKIGPWRCSRVSCSYRSAIHWCNDNPDEPMELPSFSVIADNAEYILEECSNFSGEVSGTVYHDDRWRVVVKKTGDVEGDPDC</sequence>
<dbReference type="OrthoDB" id="3552888at2759"/>
<evidence type="ECO:0000256" key="1">
    <source>
        <dbReference type="SAM" id="SignalP"/>
    </source>
</evidence>
<feature type="signal peptide" evidence="1">
    <location>
        <begin position="1"/>
        <end position="19"/>
    </location>
</feature>
<dbReference type="AlphaFoldDB" id="A0A1L9TU61"/>
<keyword evidence="1" id="KW-0732">Signal</keyword>